<comment type="pathway">
    <text evidence="6 16">Amino-acid biosynthesis; L-tryptophan biosynthesis; L-tryptophan from chorismate: step 1/5.</text>
</comment>
<evidence type="ECO:0000256" key="2">
    <source>
        <dbReference type="ARBA" id="ARBA00001633"/>
    </source>
</evidence>
<comment type="catalytic activity">
    <reaction evidence="15 16">
        <text>chorismate + L-glutamine = anthranilate + pyruvate + L-glutamate + H(+)</text>
        <dbReference type="Rhea" id="RHEA:21732"/>
        <dbReference type="ChEBI" id="CHEBI:15361"/>
        <dbReference type="ChEBI" id="CHEBI:15378"/>
        <dbReference type="ChEBI" id="CHEBI:16567"/>
        <dbReference type="ChEBI" id="CHEBI:29748"/>
        <dbReference type="ChEBI" id="CHEBI:29985"/>
        <dbReference type="ChEBI" id="CHEBI:58359"/>
        <dbReference type="EC" id="4.1.3.27"/>
    </reaction>
</comment>
<dbReference type="PROSITE" id="PS00614">
    <property type="entry name" value="IGPS"/>
    <property type="match status" value="1"/>
</dbReference>
<dbReference type="Gene3D" id="3.40.50.880">
    <property type="match status" value="1"/>
</dbReference>
<comment type="catalytic activity">
    <reaction evidence="1 16">
        <text>N-(5-phospho-beta-D-ribosyl)anthranilate = 1-(2-carboxyphenylamino)-1-deoxy-D-ribulose 5-phosphate</text>
        <dbReference type="Rhea" id="RHEA:21540"/>
        <dbReference type="ChEBI" id="CHEBI:18277"/>
        <dbReference type="ChEBI" id="CHEBI:58613"/>
        <dbReference type="EC" id="5.3.1.24"/>
    </reaction>
</comment>
<dbReference type="EC" id="4.1.1.48" evidence="16"/>
<dbReference type="GO" id="GO:0005829">
    <property type="term" value="C:cytosol"/>
    <property type="evidence" value="ECO:0007669"/>
    <property type="project" value="TreeGrafter"/>
</dbReference>
<keyword evidence="10" id="KW-0315">Glutamine amidotransferase</keyword>
<evidence type="ECO:0000256" key="15">
    <source>
        <dbReference type="ARBA" id="ARBA00047683"/>
    </source>
</evidence>
<comment type="catalytic activity">
    <reaction evidence="2 16">
        <text>1-(2-carboxyphenylamino)-1-deoxy-D-ribulose 5-phosphate + H(+) = (1S,2R)-1-C-(indol-3-yl)glycerol 3-phosphate + CO2 + H2O</text>
        <dbReference type="Rhea" id="RHEA:23476"/>
        <dbReference type="ChEBI" id="CHEBI:15377"/>
        <dbReference type="ChEBI" id="CHEBI:15378"/>
        <dbReference type="ChEBI" id="CHEBI:16526"/>
        <dbReference type="ChEBI" id="CHEBI:58613"/>
        <dbReference type="ChEBI" id="CHEBI:58866"/>
        <dbReference type="EC" id="4.1.1.48"/>
    </reaction>
</comment>
<gene>
    <name evidence="20" type="ORF">M430DRAFT_55909</name>
</gene>
<evidence type="ECO:0000256" key="4">
    <source>
        <dbReference type="ARBA" id="ARBA00004664"/>
    </source>
</evidence>
<dbReference type="InParanoid" id="A0A2T3B9S7"/>
<evidence type="ECO:0000256" key="9">
    <source>
        <dbReference type="ARBA" id="ARBA00022822"/>
    </source>
</evidence>
<dbReference type="GeneID" id="36576651"/>
<dbReference type="GO" id="GO:0000162">
    <property type="term" value="P:L-tryptophan biosynthetic process"/>
    <property type="evidence" value="ECO:0007669"/>
    <property type="project" value="UniProtKB-UniRule"/>
</dbReference>
<evidence type="ECO:0000256" key="6">
    <source>
        <dbReference type="ARBA" id="ARBA00004873"/>
    </source>
</evidence>
<feature type="domain" description="Indole-3-glycerol phosphate synthase" evidence="18">
    <location>
        <begin position="253"/>
        <end position="515"/>
    </location>
</feature>
<evidence type="ECO:0000256" key="5">
    <source>
        <dbReference type="ARBA" id="ARBA00004696"/>
    </source>
</evidence>
<dbReference type="FunFam" id="3.40.50.880:FF:000031">
    <property type="entry name" value="Multifunctional tryptophan biosynthesis protein"/>
    <property type="match status" value="1"/>
</dbReference>
<evidence type="ECO:0000256" key="8">
    <source>
        <dbReference type="ARBA" id="ARBA00022793"/>
    </source>
</evidence>
<dbReference type="PRINTS" id="PR00097">
    <property type="entry name" value="ANTSNTHASEII"/>
</dbReference>
<keyword evidence="9 16" id="KW-0822">Tryptophan biosynthesis</keyword>
<reference evidence="20 21" key="1">
    <citation type="journal article" date="2018" name="New Phytol.">
        <title>Comparative genomics and transcriptomics depict ericoid mycorrhizal fungi as versatile saprotrophs and plant mutualists.</title>
        <authorList>
            <person name="Martino E."/>
            <person name="Morin E."/>
            <person name="Grelet G.A."/>
            <person name="Kuo A."/>
            <person name="Kohler A."/>
            <person name="Daghino S."/>
            <person name="Barry K.W."/>
            <person name="Cichocki N."/>
            <person name="Clum A."/>
            <person name="Dockter R.B."/>
            <person name="Hainaut M."/>
            <person name="Kuo R.C."/>
            <person name="LaButti K."/>
            <person name="Lindahl B.D."/>
            <person name="Lindquist E.A."/>
            <person name="Lipzen A."/>
            <person name="Khouja H.R."/>
            <person name="Magnuson J."/>
            <person name="Murat C."/>
            <person name="Ohm R.A."/>
            <person name="Singer S.W."/>
            <person name="Spatafora J.W."/>
            <person name="Wang M."/>
            <person name="Veneault-Fourrey C."/>
            <person name="Henrissat B."/>
            <person name="Grigoriev I.V."/>
            <person name="Martin F.M."/>
            <person name="Perotto S."/>
        </authorList>
    </citation>
    <scope>NUCLEOTIDE SEQUENCE [LARGE SCALE GENOMIC DNA]</scope>
    <source>
        <strain evidence="20 21">ATCC 22711</strain>
    </source>
</reference>
<dbReference type="Pfam" id="PF00697">
    <property type="entry name" value="PRAI"/>
    <property type="match status" value="1"/>
</dbReference>
<accession>A0A2T3B9S7</accession>
<dbReference type="InterPro" id="IPR017926">
    <property type="entry name" value="GATASE"/>
</dbReference>
<evidence type="ECO:0000256" key="16">
    <source>
        <dbReference type="PIRNR" id="PIRNR001382"/>
    </source>
</evidence>
<dbReference type="InterPro" id="IPR050472">
    <property type="entry name" value="Anth_synth/Amidotransfase"/>
</dbReference>
<dbReference type="Proteomes" id="UP000241818">
    <property type="component" value="Unassembled WGS sequence"/>
</dbReference>
<dbReference type="SUPFAM" id="SSF51366">
    <property type="entry name" value="Ribulose-phoshate binding barrel"/>
    <property type="match status" value="2"/>
</dbReference>
<keyword evidence="21" id="KW-1185">Reference proteome</keyword>
<name>A0A2T3B9S7_AMORE</name>
<dbReference type="Gene3D" id="3.20.20.70">
    <property type="entry name" value="Aldolase class I"/>
    <property type="match status" value="2"/>
</dbReference>
<keyword evidence="13 16" id="KW-0456">Lyase</keyword>
<dbReference type="EC" id="5.3.1.24" evidence="16"/>
<dbReference type="InterPro" id="IPR006221">
    <property type="entry name" value="TrpG/PapA_dom"/>
</dbReference>
<dbReference type="HAMAP" id="MF_00135">
    <property type="entry name" value="PRAI"/>
    <property type="match status" value="1"/>
</dbReference>
<comment type="pathway">
    <text evidence="4 16">Amino-acid biosynthesis; L-tryptophan biosynthesis; L-tryptophan from chorismate: step 3/5.</text>
</comment>
<evidence type="ECO:0000259" key="18">
    <source>
        <dbReference type="Pfam" id="PF00218"/>
    </source>
</evidence>
<dbReference type="AlphaFoldDB" id="A0A2T3B9S7"/>
<evidence type="ECO:0000256" key="11">
    <source>
        <dbReference type="ARBA" id="ARBA00023141"/>
    </source>
</evidence>
<comment type="function">
    <text evidence="3 16">Trifunctional enzyme bearing the Gln amidotransferase (GATase) domain of anthranilate synthase, indole-glycerolphosphate synthase, and phosphoribosylanthranilate isomerase activities.</text>
</comment>
<dbReference type="Pfam" id="PF00117">
    <property type="entry name" value="GATase"/>
    <property type="match status" value="1"/>
</dbReference>
<evidence type="ECO:0000256" key="3">
    <source>
        <dbReference type="ARBA" id="ARBA00003272"/>
    </source>
</evidence>
<dbReference type="Pfam" id="PF00218">
    <property type="entry name" value="IGPS"/>
    <property type="match status" value="1"/>
</dbReference>
<dbReference type="NCBIfam" id="NF001377">
    <property type="entry name" value="PRK00278.2-4"/>
    <property type="match status" value="1"/>
</dbReference>
<evidence type="ECO:0000256" key="10">
    <source>
        <dbReference type="ARBA" id="ARBA00022962"/>
    </source>
</evidence>
<evidence type="ECO:0000256" key="14">
    <source>
        <dbReference type="ARBA" id="ARBA00023268"/>
    </source>
</evidence>
<dbReference type="FunCoup" id="A0A2T3B9S7">
    <property type="interactions" value="369"/>
</dbReference>
<evidence type="ECO:0000259" key="17">
    <source>
        <dbReference type="Pfam" id="PF00117"/>
    </source>
</evidence>
<dbReference type="CDD" id="cd00331">
    <property type="entry name" value="IGPS"/>
    <property type="match status" value="1"/>
</dbReference>
<dbReference type="PROSITE" id="PS51273">
    <property type="entry name" value="GATASE_TYPE_1"/>
    <property type="match status" value="1"/>
</dbReference>
<keyword evidence="7 16" id="KW-0028">Amino-acid biosynthesis</keyword>
<comment type="pathway">
    <text evidence="5 16">Amino-acid biosynthesis; L-tryptophan biosynthesis; L-tryptophan from chorismate: step 4/5.</text>
</comment>
<dbReference type="InterPro" id="IPR013798">
    <property type="entry name" value="Indole-3-glycerol_P_synth_dom"/>
</dbReference>
<dbReference type="InterPro" id="IPR001468">
    <property type="entry name" value="Indole-3-GlycerolPSynthase_CS"/>
</dbReference>
<dbReference type="NCBIfam" id="TIGR00566">
    <property type="entry name" value="trpG_papA"/>
    <property type="match status" value="1"/>
</dbReference>
<evidence type="ECO:0000313" key="20">
    <source>
        <dbReference type="EMBL" id="PSS25085.1"/>
    </source>
</evidence>
<dbReference type="EC" id="4.1.3.27" evidence="16"/>
<dbReference type="GO" id="GO:0004640">
    <property type="term" value="F:phosphoribosylanthranilate isomerase activity"/>
    <property type="evidence" value="ECO:0007669"/>
    <property type="project" value="UniProtKB-UniRule"/>
</dbReference>
<dbReference type="GO" id="GO:0004049">
    <property type="term" value="F:anthranilate synthase activity"/>
    <property type="evidence" value="ECO:0007669"/>
    <property type="project" value="UniProtKB-UniRule"/>
</dbReference>
<evidence type="ECO:0000259" key="19">
    <source>
        <dbReference type="Pfam" id="PF00697"/>
    </source>
</evidence>
<dbReference type="UniPathway" id="UPA00035">
    <property type="reaction ID" value="UER00040"/>
</dbReference>
<dbReference type="OrthoDB" id="524799at2759"/>
<dbReference type="FunFam" id="3.20.20.70:FF:000136">
    <property type="entry name" value="Multifunctional tryptophan biosynthesis protein"/>
    <property type="match status" value="1"/>
</dbReference>
<dbReference type="PANTHER" id="PTHR43418">
    <property type="entry name" value="MULTIFUNCTIONAL TRYPTOPHAN BIOSYNTHESIS PROTEIN-RELATED"/>
    <property type="match status" value="1"/>
</dbReference>
<dbReference type="InterPro" id="IPR001240">
    <property type="entry name" value="PRAI_dom"/>
</dbReference>
<dbReference type="CDD" id="cd01743">
    <property type="entry name" value="GATase1_Anthranilate_Synthase"/>
    <property type="match status" value="1"/>
</dbReference>
<evidence type="ECO:0000256" key="7">
    <source>
        <dbReference type="ARBA" id="ARBA00022605"/>
    </source>
</evidence>
<dbReference type="RefSeq" id="XP_024723684.1">
    <property type="nucleotide sequence ID" value="XM_024868570.1"/>
</dbReference>
<dbReference type="InterPro" id="IPR013785">
    <property type="entry name" value="Aldolase_TIM"/>
</dbReference>
<dbReference type="STRING" id="857342.A0A2T3B9S7"/>
<feature type="domain" description="N-(5'phosphoribosyl) anthranilate isomerase (PRAI)" evidence="19">
    <location>
        <begin position="576"/>
        <end position="757"/>
    </location>
</feature>
<evidence type="ECO:0000256" key="1">
    <source>
        <dbReference type="ARBA" id="ARBA00001164"/>
    </source>
</evidence>
<keyword evidence="11 16" id="KW-0057">Aromatic amino acid biosynthesis</keyword>
<evidence type="ECO:0000256" key="12">
    <source>
        <dbReference type="ARBA" id="ARBA00023235"/>
    </source>
</evidence>
<organism evidence="20 21">
    <name type="scientific">Amorphotheca resinae ATCC 22711</name>
    <dbReference type="NCBI Taxonomy" id="857342"/>
    <lineage>
        <taxon>Eukaryota</taxon>
        <taxon>Fungi</taxon>
        <taxon>Dikarya</taxon>
        <taxon>Ascomycota</taxon>
        <taxon>Pezizomycotina</taxon>
        <taxon>Leotiomycetes</taxon>
        <taxon>Helotiales</taxon>
        <taxon>Amorphothecaceae</taxon>
        <taxon>Amorphotheca</taxon>
    </lineage>
</organism>
<dbReference type="InterPro" id="IPR016302">
    <property type="entry name" value="Anthranilate_synth_II"/>
</dbReference>
<evidence type="ECO:0000256" key="13">
    <source>
        <dbReference type="ARBA" id="ARBA00023239"/>
    </source>
</evidence>
<dbReference type="InterPro" id="IPR029062">
    <property type="entry name" value="Class_I_gatase-like"/>
</dbReference>
<dbReference type="PIRSF" id="PIRSF001382">
    <property type="entry name" value="TrpG-trpC-trpF"/>
    <property type="match status" value="1"/>
</dbReference>
<dbReference type="CDD" id="cd00405">
    <property type="entry name" value="PRAI"/>
    <property type="match status" value="1"/>
</dbReference>
<evidence type="ECO:0000313" key="21">
    <source>
        <dbReference type="Proteomes" id="UP000241818"/>
    </source>
</evidence>
<keyword evidence="14" id="KW-0511">Multifunctional enzyme</keyword>
<dbReference type="GO" id="GO:0004425">
    <property type="term" value="F:indole-3-glycerol-phosphate synthase activity"/>
    <property type="evidence" value="ECO:0007669"/>
    <property type="project" value="UniProtKB-UniRule"/>
</dbReference>
<dbReference type="SUPFAM" id="SSF52317">
    <property type="entry name" value="Class I glutamine amidotransferase-like"/>
    <property type="match status" value="1"/>
</dbReference>
<dbReference type="InterPro" id="IPR011060">
    <property type="entry name" value="RibuloseP-bd_barrel"/>
</dbReference>
<protein>
    <recommendedName>
        <fullName evidence="16">Multifunctional tryptophan biosynthesis protein</fullName>
    </recommendedName>
    <domain>
        <recommendedName>
            <fullName evidence="16">Anthranilate synthase component 2</fullName>
            <shortName evidence="16">AS</shortName>
            <ecNumber evidence="16">4.1.3.27</ecNumber>
        </recommendedName>
        <alternativeName>
            <fullName evidence="16">Anthranilate synthase, glutamine amidotransferase component</fullName>
        </alternativeName>
    </domain>
    <domain>
        <recommendedName>
            <fullName evidence="16">Indole-3-glycerol phosphate synthase</fullName>
            <shortName evidence="16">IGPS</shortName>
            <ecNumber evidence="16">4.1.1.48</ecNumber>
        </recommendedName>
    </domain>
    <domain>
        <recommendedName>
            <fullName evidence="16">N-(5'-phosphoribosyl)anthranilate isomerase</fullName>
            <shortName evidence="16">PRAI</shortName>
            <ecNumber evidence="16">5.3.1.24</ecNumber>
        </recommendedName>
    </domain>
</protein>
<dbReference type="PRINTS" id="PR00096">
    <property type="entry name" value="GATASE"/>
</dbReference>
<feature type="domain" description="Glutamine amidotransferase" evidence="17">
    <location>
        <begin position="28"/>
        <end position="216"/>
    </location>
</feature>
<sequence length="763" mass="82102">MPALDLIDYSPQQPQPVPPLANASNVILIDNFDSFSWNIYQYLMLEGASVTVYRNDELSIEELAALRPTQLVISPGPGHPKTDSGISRDAIKYFAGKIPILGVCMGQQCILDLYGGDVSYAGEILHGKTSPLRHDSKGVYANLPQDLPVTRYHSLAGTHPTLPECLEVSSWIASGVDGGKGVIMGVRHKEYVIEGVQYHPESILTAEGRVMLKNFLQMQGGTWAENERLQKEAASNAKQVSNGAKESKKENILEKIFAHRKLAVAAQKEIPSQRPSDLQAAYDLDIAPPLIPLEKRLRKSPFPISLMAEIKRASPSKGVISLSACAPAQARTYALAGASVISVLTEPEWFKGSIDDLRAVRQALEGMPNRPAVLRKEFIFEEYQILEARLAGADTVLLIVKMLDEATLTRLYHYSRSLGMEPLVEVNTADEMSIAVKLGAKVIGVNNRNLTSFEVDLETTSRLLGQVPKETIVCALSGISGPQDVVAYQKNGVGAVLVGEALMRARDTANFIRELLGGSEPVAKSAPGSLLVKICGTRKAETALEAIKAGADLIGMILVPGRSRHVPYKDAVAISKAVHQSQVTTGTVVSDRVSSQASDFFANAASNVSSHRPLLVGVFQNQPLEEVLELQKAYDLDIVQLHGDEPLEWANLIPVPVIRSFKPGQPGLGKRGYHTVPLLDSATGGSGQKLDITEVKTALTKDQGLRVVLAGGLNPDNVADVVRAAGSLGDRIIGVDVSSGVEENGVQSVAKIQAFIKAAKSVR</sequence>
<dbReference type="PANTHER" id="PTHR43418:SF4">
    <property type="entry name" value="MULTIFUNCTIONAL TRYPTOPHAN BIOSYNTHESIS PROTEIN"/>
    <property type="match status" value="1"/>
</dbReference>
<keyword evidence="12 16" id="KW-0413">Isomerase</keyword>
<proteinExistence type="inferred from homology"/>
<keyword evidence="8 16" id="KW-0210">Decarboxylase</keyword>
<dbReference type="EMBL" id="KZ679007">
    <property type="protein sequence ID" value="PSS25085.1"/>
    <property type="molecule type" value="Genomic_DNA"/>
</dbReference>